<dbReference type="Proteomes" id="UP000229896">
    <property type="component" value="Unassembled WGS sequence"/>
</dbReference>
<evidence type="ECO:0000313" key="2">
    <source>
        <dbReference type="Proteomes" id="UP000229896"/>
    </source>
</evidence>
<gene>
    <name evidence="1" type="ORF">COT12_02075</name>
</gene>
<comment type="caution">
    <text evidence="1">The sequence shown here is derived from an EMBL/GenBank/DDBJ whole genome shotgun (WGS) entry which is preliminary data.</text>
</comment>
<dbReference type="EMBL" id="PEXI01000064">
    <property type="protein sequence ID" value="PIU24248.1"/>
    <property type="molecule type" value="Genomic_DNA"/>
</dbReference>
<evidence type="ECO:0000313" key="1">
    <source>
        <dbReference type="EMBL" id="PIU24248.1"/>
    </source>
</evidence>
<organism evidence="1 2">
    <name type="scientific">Candidatus Berkelbacteria bacterium CG08_land_8_20_14_0_20_39_8</name>
    <dbReference type="NCBI Taxonomy" id="1974511"/>
    <lineage>
        <taxon>Bacteria</taxon>
        <taxon>Candidatus Berkelbacteria</taxon>
    </lineage>
</organism>
<accession>A0A2M6YC36</accession>
<sequence>MTDSAVIKGQQIVCNDYHQTDEYVYNSGFGNDVLLSPTVALGSIGIFNVYQNGIFIRKDIKVYYTDGNHYASKPVDKKGFITLESGNIYYQADINSAIDISNVGGYQTVPLYAYNYKLYVADKNSAKLLGSNPHGVVYHSHGRNEICLSTGIVYGLLNTQEV</sequence>
<name>A0A2M6YC36_9BACT</name>
<protein>
    <submittedName>
        <fullName evidence="1">Uncharacterized protein</fullName>
    </submittedName>
</protein>
<dbReference type="AlphaFoldDB" id="A0A2M6YC36"/>
<reference evidence="2" key="1">
    <citation type="submission" date="2017-09" db="EMBL/GenBank/DDBJ databases">
        <title>Depth-based differentiation of microbial function through sediment-hosted aquifers and enrichment of novel symbionts in the deep terrestrial subsurface.</title>
        <authorList>
            <person name="Probst A.J."/>
            <person name="Ladd B."/>
            <person name="Jarett J.K."/>
            <person name="Geller-Mcgrath D.E."/>
            <person name="Sieber C.M.K."/>
            <person name="Emerson J.B."/>
            <person name="Anantharaman K."/>
            <person name="Thomas B.C."/>
            <person name="Malmstrom R."/>
            <person name="Stieglmeier M."/>
            <person name="Klingl A."/>
            <person name="Woyke T."/>
            <person name="Ryan C.M."/>
            <person name="Banfield J.F."/>
        </authorList>
    </citation>
    <scope>NUCLEOTIDE SEQUENCE [LARGE SCALE GENOMIC DNA]</scope>
</reference>
<proteinExistence type="predicted"/>